<feature type="chain" id="PRO_5046313215" evidence="1">
    <location>
        <begin position="22"/>
        <end position="191"/>
    </location>
</feature>
<evidence type="ECO:0000313" key="3">
    <source>
        <dbReference type="Proteomes" id="UP001168552"/>
    </source>
</evidence>
<dbReference type="EMBL" id="JAUHJS010000010">
    <property type="protein sequence ID" value="MDN4167009.1"/>
    <property type="molecule type" value="Genomic_DNA"/>
</dbReference>
<sequence length="191" mass="21417">MKTSINLLLLGMLLVASTSCVDWRERDENGDPIDVLPPKTAIGKKNLGFMLDDKVWVAENATTLGFSMDTYIDDNLVVHVRAIKNVSRSYGDIFQTFEIAFRPQADSVYIFNVSSPYTFNHQTDSVSVFWYDAAKGCTDNDIPVQVENLDFTLTHILIDGKIISGEFSMNVLVDGCESFRITDGRFDVLVQ</sequence>
<dbReference type="PROSITE" id="PS51257">
    <property type="entry name" value="PROKAR_LIPOPROTEIN"/>
    <property type="match status" value="1"/>
</dbReference>
<gene>
    <name evidence="2" type="ORF">QWY31_15970</name>
</gene>
<accession>A0ABT8F9T2</accession>
<keyword evidence="1" id="KW-0732">Signal</keyword>
<keyword evidence="3" id="KW-1185">Reference proteome</keyword>
<name>A0ABT8F9T2_9BACT</name>
<evidence type="ECO:0000256" key="1">
    <source>
        <dbReference type="SAM" id="SignalP"/>
    </source>
</evidence>
<comment type="caution">
    <text evidence="2">The sequence shown here is derived from an EMBL/GenBank/DDBJ whole genome shotgun (WGS) entry which is preliminary data.</text>
</comment>
<evidence type="ECO:0000313" key="2">
    <source>
        <dbReference type="EMBL" id="MDN4167009.1"/>
    </source>
</evidence>
<organism evidence="2 3">
    <name type="scientific">Shiella aurantiaca</name>
    <dbReference type="NCBI Taxonomy" id="3058365"/>
    <lineage>
        <taxon>Bacteria</taxon>
        <taxon>Pseudomonadati</taxon>
        <taxon>Bacteroidota</taxon>
        <taxon>Cytophagia</taxon>
        <taxon>Cytophagales</taxon>
        <taxon>Shiellaceae</taxon>
        <taxon>Shiella</taxon>
    </lineage>
</organism>
<reference evidence="2" key="1">
    <citation type="submission" date="2023-06" db="EMBL/GenBank/DDBJ databases">
        <title>Cytophagales bacterium Strain LB-30, isolated from soil.</title>
        <authorList>
            <person name="Liu B."/>
        </authorList>
    </citation>
    <scope>NUCLEOTIDE SEQUENCE</scope>
    <source>
        <strain evidence="2">LB-30</strain>
    </source>
</reference>
<feature type="signal peptide" evidence="1">
    <location>
        <begin position="1"/>
        <end position="21"/>
    </location>
</feature>
<protein>
    <submittedName>
        <fullName evidence="2">Uncharacterized protein</fullName>
    </submittedName>
</protein>
<dbReference type="RefSeq" id="WP_320005546.1">
    <property type="nucleotide sequence ID" value="NZ_JAUHJS010000010.1"/>
</dbReference>
<dbReference type="Proteomes" id="UP001168552">
    <property type="component" value="Unassembled WGS sequence"/>
</dbReference>
<proteinExistence type="predicted"/>